<dbReference type="InterPro" id="IPR024524">
    <property type="entry name" value="DUF3800"/>
</dbReference>
<sequence length="223" mass="24957">MATKLIYIDDSGAVETGFILYGWIGIDVAQWSRALRCWLDFRKTLYSETGIPADFEFHSTKFINGRDRPSVNAAWNRSKGNRRLVAQQALDVLASMPGSHAGAVYRRTGKKGPAYAEERASVYEATLHHLDRRLAAAGDHGIIVMDGDGSDPSYQREHRKLKLGTRHIVEDPWFAGSDTNQPVQIADLLAYTAYQCVLNHPGKKFMWDWWAQRLPAAGAPGRV</sequence>
<dbReference type="Proteomes" id="UP001229952">
    <property type="component" value="Plasmid unnamed1"/>
</dbReference>
<proteinExistence type="predicted"/>
<dbReference type="RefSeq" id="WP_306092754.1">
    <property type="nucleotide sequence ID" value="NZ_CP120993.1"/>
</dbReference>
<protein>
    <submittedName>
        <fullName evidence="1">DUF3800 domain-containing protein</fullName>
    </submittedName>
</protein>
<evidence type="ECO:0000313" key="2">
    <source>
        <dbReference type="Proteomes" id="UP001229952"/>
    </source>
</evidence>
<organism evidence="1 2">
    <name type="scientific">Streptomyces laculatispora</name>
    <dbReference type="NCBI Taxonomy" id="887464"/>
    <lineage>
        <taxon>Bacteria</taxon>
        <taxon>Bacillati</taxon>
        <taxon>Actinomycetota</taxon>
        <taxon>Actinomycetes</taxon>
        <taxon>Kitasatosporales</taxon>
        <taxon>Streptomycetaceae</taxon>
        <taxon>Streptomyces</taxon>
    </lineage>
</organism>
<name>A0ABY9IFB1_9ACTN</name>
<dbReference type="EMBL" id="CP120993">
    <property type="protein sequence ID" value="WLQ45607.1"/>
    <property type="molecule type" value="Genomic_DNA"/>
</dbReference>
<evidence type="ECO:0000313" key="1">
    <source>
        <dbReference type="EMBL" id="WLQ45607.1"/>
    </source>
</evidence>
<gene>
    <name evidence="1" type="ORF">P8A22_37915</name>
</gene>
<keyword evidence="2" id="KW-1185">Reference proteome</keyword>
<reference evidence="1 2" key="1">
    <citation type="submission" date="2023-03" db="EMBL/GenBank/DDBJ databases">
        <title>Isolation and description of six Streptomyces strains from soil environments, able to metabolize different microbial glucans.</title>
        <authorList>
            <person name="Widen T."/>
            <person name="Larsbrink J."/>
        </authorList>
    </citation>
    <scope>NUCLEOTIDE SEQUENCE [LARGE SCALE GENOMIC DNA]</scope>
    <source>
        <strain evidence="1 2">Mut2</strain>
        <plasmid evidence="1 2">unnamed1</plasmid>
    </source>
</reference>
<keyword evidence="1" id="KW-0614">Plasmid</keyword>
<accession>A0ABY9IFB1</accession>
<dbReference type="Pfam" id="PF12686">
    <property type="entry name" value="DUF3800"/>
    <property type="match status" value="1"/>
</dbReference>
<geneLocation type="plasmid" evidence="1 2">
    <name>unnamed1</name>
</geneLocation>